<reference evidence="1 2" key="1">
    <citation type="submission" date="2019-04" db="EMBL/GenBank/DDBJ databases">
        <title>Genome of a novel bacterium Candidatus Jettenia ecosi reconstructed from metagenome of an anammox bioreactor.</title>
        <authorList>
            <person name="Mardanov A.V."/>
            <person name="Beletsky A.V."/>
            <person name="Ravin N.V."/>
            <person name="Botchkova E.A."/>
            <person name="Litti Y.V."/>
            <person name="Nozhevnikova A.N."/>
        </authorList>
    </citation>
    <scope>NUCLEOTIDE SEQUENCE [LARGE SCALE GENOMIC DNA]</scope>
    <source>
        <strain evidence="1">J2</strain>
    </source>
</reference>
<name>A0A533QAB0_9BACT</name>
<sequence>MKKLIVLVVLCLFICGLTKVTIAGDIYGYVYDTHDKAIPGVEISTKDDHNVYSKETSGSGLYYLSLKVGAYTIKYKKEGYQTQMNDISLLKNEKKCLEMVVMVANPIPAD</sequence>
<proteinExistence type="predicted"/>
<organism evidence="1 2">
    <name type="scientific">Candidatus Jettenia ecosi</name>
    <dbReference type="NCBI Taxonomy" id="2494326"/>
    <lineage>
        <taxon>Bacteria</taxon>
        <taxon>Pseudomonadati</taxon>
        <taxon>Planctomycetota</taxon>
        <taxon>Candidatus Brocadiia</taxon>
        <taxon>Candidatus Brocadiales</taxon>
        <taxon>Candidatus Brocadiaceae</taxon>
        <taxon>Candidatus Jettenia</taxon>
    </lineage>
</organism>
<dbReference type="Pfam" id="PF13620">
    <property type="entry name" value="CarboxypepD_reg"/>
    <property type="match status" value="1"/>
</dbReference>
<dbReference type="AlphaFoldDB" id="A0A533QAB0"/>
<evidence type="ECO:0008006" key="3">
    <source>
        <dbReference type="Google" id="ProtNLM"/>
    </source>
</evidence>
<dbReference type="EMBL" id="SULG01000041">
    <property type="protein sequence ID" value="TLD41623.1"/>
    <property type="molecule type" value="Genomic_DNA"/>
</dbReference>
<protein>
    <recommendedName>
        <fullName evidence="3">TonB-dependent receptor</fullName>
    </recommendedName>
</protein>
<dbReference type="InterPro" id="IPR008969">
    <property type="entry name" value="CarboxyPept-like_regulatory"/>
</dbReference>
<evidence type="ECO:0000313" key="2">
    <source>
        <dbReference type="Proteomes" id="UP000319783"/>
    </source>
</evidence>
<dbReference type="SUPFAM" id="SSF49464">
    <property type="entry name" value="Carboxypeptidase regulatory domain-like"/>
    <property type="match status" value="1"/>
</dbReference>
<dbReference type="Gene3D" id="2.60.40.1120">
    <property type="entry name" value="Carboxypeptidase-like, regulatory domain"/>
    <property type="match status" value="1"/>
</dbReference>
<comment type="caution">
    <text evidence="1">The sequence shown here is derived from an EMBL/GenBank/DDBJ whole genome shotgun (WGS) entry which is preliminary data.</text>
</comment>
<accession>A0A533QAB0</accession>
<dbReference type="Proteomes" id="UP000319783">
    <property type="component" value="Unassembled WGS sequence"/>
</dbReference>
<evidence type="ECO:0000313" key="1">
    <source>
        <dbReference type="EMBL" id="TLD41623.1"/>
    </source>
</evidence>
<gene>
    <name evidence="1" type="ORF">JETT_2110</name>
</gene>